<reference evidence="2 3" key="1">
    <citation type="submission" date="2015-01" db="EMBL/GenBank/DDBJ databases">
        <title>Genome of allotetraploid Gossypium barbadense reveals genomic plasticity and fiber elongation in cotton evolution.</title>
        <authorList>
            <person name="Chen X."/>
            <person name="Liu X."/>
            <person name="Zhao B."/>
            <person name="Zheng H."/>
            <person name="Hu Y."/>
            <person name="Lu G."/>
            <person name="Yang C."/>
            <person name="Chen J."/>
            <person name="Shan C."/>
            <person name="Zhang L."/>
            <person name="Zhou Y."/>
            <person name="Wang L."/>
            <person name="Guo W."/>
            <person name="Bai Y."/>
            <person name="Ruan J."/>
            <person name="Shangguan X."/>
            <person name="Mao Y."/>
            <person name="Jiang J."/>
            <person name="Zhu Y."/>
            <person name="Lei J."/>
            <person name="Kang H."/>
            <person name="Chen S."/>
            <person name="He X."/>
            <person name="Wang R."/>
            <person name="Wang Y."/>
            <person name="Chen J."/>
            <person name="Wang L."/>
            <person name="Yu S."/>
            <person name="Wang B."/>
            <person name="Wei J."/>
            <person name="Song S."/>
            <person name="Lu X."/>
            <person name="Gao Z."/>
            <person name="Gu W."/>
            <person name="Deng X."/>
            <person name="Ma D."/>
            <person name="Wang S."/>
            <person name="Liang W."/>
            <person name="Fang L."/>
            <person name="Cai C."/>
            <person name="Zhu X."/>
            <person name="Zhou B."/>
            <person name="Zhang Y."/>
            <person name="Chen Z."/>
            <person name="Xu S."/>
            <person name="Zhu R."/>
            <person name="Wang S."/>
            <person name="Zhang T."/>
            <person name="Zhao G."/>
        </authorList>
    </citation>
    <scope>NUCLEOTIDE SEQUENCE [LARGE SCALE GENOMIC DNA]</scope>
    <source>
        <strain evidence="3">cv. Xinhai21</strain>
        <tissue evidence="2">Leaf</tissue>
    </source>
</reference>
<dbReference type="Proteomes" id="UP000239757">
    <property type="component" value="Unassembled WGS sequence"/>
</dbReference>
<gene>
    <name evidence="2" type="ORF">GOBAR_AA13037</name>
</gene>
<dbReference type="EMBL" id="KZ664118">
    <property type="protein sequence ID" value="PPS07612.1"/>
    <property type="molecule type" value="Genomic_DNA"/>
</dbReference>
<feature type="region of interest" description="Disordered" evidence="1">
    <location>
        <begin position="63"/>
        <end position="124"/>
    </location>
</feature>
<dbReference type="GO" id="GO:0009658">
    <property type="term" value="P:chloroplast organization"/>
    <property type="evidence" value="ECO:0007669"/>
    <property type="project" value="InterPro"/>
</dbReference>
<feature type="compositionally biased region" description="Basic and acidic residues" evidence="1">
    <location>
        <begin position="78"/>
        <end position="104"/>
    </location>
</feature>
<dbReference type="GO" id="GO:0009570">
    <property type="term" value="C:chloroplast stroma"/>
    <property type="evidence" value="ECO:0007669"/>
    <property type="project" value="TreeGrafter"/>
</dbReference>
<protein>
    <submittedName>
        <fullName evidence="2">Uncharacterized protein</fullName>
    </submittedName>
</protein>
<dbReference type="PANTHER" id="PTHR34669:SF2">
    <property type="entry name" value="THIOREDOXIN-LIKE FOLD DOMAIN-CONTAINING PROTEIN MRL7, CHLOROPLASTIC"/>
    <property type="match status" value="1"/>
</dbReference>
<dbReference type="AlphaFoldDB" id="A0A2P5XW85"/>
<evidence type="ECO:0000256" key="1">
    <source>
        <dbReference type="SAM" id="MobiDB-lite"/>
    </source>
</evidence>
<evidence type="ECO:0000313" key="2">
    <source>
        <dbReference type="EMBL" id="PPS07612.1"/>
    </source>
</evidence>
<dbReference type="OrthoDB" id="1920727at2759"/>
<name>A0A2P5XW85_GOSBA</name>
<evidence type="ECO:0000313" key="3">
    <source>
        <dbReference type="Proteomes" id="UP000239757"/>
    </source>
</evidence>
<dbReference type="InterPro" id="IPR044701">
    <property type="entry name" value="MRL7/MRL7L"/>
</dbReference>
<sequence>MLSFQIGIFPKSFLPLCVVKNNHNSCNMLPVSDVTRSTLSHWCNVWPSFVHHSRFLKTSPCFATSRKSDSNPNPDPDSNPKSKAETGNRDQKSVVSHNKDENPDKSFPTTIPKKPRRGRRSEAVAVEDFIRDSLERTFESIRQQNPEVLENKESVMKDRLENQFDCDSSGKRGKKMVVEEDDPDWPLDADIGWGIRASEYFEQHAVKNVVGEDGFEIDWEGETDDSWVKEINCLEWESFAFHPSPLIVLVFERYKRATHNWKTLKELVKAIQVYWNSKDRLPPRFEELWSVSNSSNPSKSQHKSSPENLVQFMYSIKPLEKAYFISTLLEKGQNICLAVLHYLSANDDALEYFWKQAVKLDINIERDLAYALKVRECLQLLFLRGNRIMYREKEFRKADELVQMIAYFYYNAKKPSWIDEASICRPY</sequence>
<organism evidence="2 3">
    <name type="scientific">Gossypium barbadense</name>
    <name type="common">Sea Island cotton</name>
    <name type="synonym">Hibiscus barbadensis</name>
    <dbReference type="NCBI Taxonomy" id="3634"/>
    <lineage>
        <taxon>Eukaryota</taxon>
        <taxon>Viridiplantae</taxon>
        <taxon>Streptophyta</taxon>
        <taxon>Embryophyta</taxon>
        <taxon>Tracheophyta</taxon>
        <taxon>Spermatophyta</taxon>
        <taxon>Magnoliopsida</taxon>
        <taxon>eudicotyledons</taxon>
        <taxon>Gunneridae</taxon>
        <taxon>Pentapetalae</taxon>
        <taxon>rosids</taxon>
        <taxon>malvids</taxon>
        <taxon>Malvales</taxon>
        <taxon>Malvaceae</taxon>
        <taxon>Malvoideae</taxon>
        <taxon>Gossypium</taxon>
    </lineage>
</organism>
<proteinExistence type="predicted"/>
<dbReference type="GO" id="GO:0006355">
    <property type="term" value="P:regulation of DNA-templated transcription"/>
    <property type="evidence" value="ECO:0007669"/>
    <property type="project" value="InterPro"/>
</dbReference>
<accession>A0A2P5XW85</accession>
<dbReference type="PANTHER" id="PTHR34669">
    <property type="entry name" value="THIOREDOXIN-LIKE FOLD DOMAIN-CONTAINING PROTEIN MRL7L, CHLOROPLASTIC"/>
    <property type="match status" value="1"/>
</dbReference>